<dbReference type="Pfam" id="PF00528">
    <property type="entry name" value="BPD_transp_1"/>
    <property type="match status" value="1"/>
</dbReference>
<evidence type="ECO:0000259" key="8">
    <source>
        <dbReference type="PROSITE" id="PS50928"/>
    </source>
</evidence>
<feature type="transmembrane region" description="Helical" evidence="7">
    <location>
        <begin position="185"/>
        <end position="208"/>
    </location>
</feature>
<feature type="domain" description="ABC transmembrane type-1" evidence="8">
    <location>
        <begin position="19"/>
        <end position="208"/>
    </location>
</feature>
<dbReference type="NCBIfam" id="TIGR01726">
    <property type="entry name" value="HEQRo_perm_3TM"/>
    <property type="match status" value="1"/>
</dbReference>
<evidence type="ECO:0000256" key="5">
    <source>
        <dbReference type="ARBA" id="ARBA00022989"/>
    </source>
</evidence>
<comment type="subcellular location">
    <subcellularLocation>
        <location evidence="1 7">Cell membrane</location>
        <topology evidence="1 7">Multi-pass membrane protein</topology>
    </subcellularLocation>
</comment>
<dbReference type="SUPFAM" id="SSF161098">
    <property type="entry name" value="MetI-like"/>
    <property type="match status" value="1"/>
</dbReference>
<evidence type="ECO:0000256" key="4">
    <source>
        <dbReference type="ARBA" id="ARBA00022692"/>
    </source>
</evidence>
<dbReference type="OrthoDB" id="9805999at2"/>
<dbReference type="CDD" id="cd06261">
    <property type="entry name" value="TM_PBP2"/>
    <property type="match status" value="1"/>
</dbReference>
<keyword evidence="5 7" id="KW-1133">Transmembrane helix</keyword>
<organism evidence="9 10">
    <name type="scientific">Paenibacillus glacialis</name>
    <dbReference type="NCBI Taxonomy" id="494026"/>
    <lineage>
        <taxon>Bacteria</taxon>
        <taxon>Bacillati</taxon>
        <taxon>Bacillota</taxon>
        <taxon>Bacilli</taxon>
        <taxon>Bacillales</taxon>
        <taxon>Paenibacillaceae</taxon>
        <taxon>Paenibacillus</taxon>
    </lineage>
</organism>
<dbReference type="STRING" id="494026.PGLA_03560"/>
<dbReference type="PANTHER" id="PTHR30614">
    <property type="entry name" value="MEMBRANE COMPONENT OF AMINO ACID ABC TRANSPORTER"/>
    <property type="match status" value="1"/>
</dbReference>
<dbReference type="RefSeq" id="WP_068528785.1">
    <property type="nucleotide sequence ID" value="NZ_LVJH01000003.1"/>
</dbReference>
<gene>
    <name evidence="9" type="ORF">PGLA_03560</name>
</gene>
<sequence length="216" mass="23951">MDFIGAYSIPNLIFILKGFLITLEVAFISILLSFVLGTLLGTLRYTRIPVVARLTAIGVDIIRNLPLLLIIFFMKIVLPQIGISMSPFWSTVVGLTLFEGAMISEIVRSGLNSIDKGQIEASRSSGLSYIQTFRHIILPQGLRRMSPPMVSQFISLLKDTSLAIIISLPEIMHNVQILGGQSFNYVIPALILASALYFIVNYTLSIIARRLESKIH</sequence>
<evidence type="ECO:0000313" key="9">
    <source>
        <dbReference type="EMBL" id="OAB45339.1"/>
    </source>
</evidence>
<evidence type="ECO:0000256" key="2">
    <source>
        <dbReference type="ARBA" id="ARBA00022448"/>
    </source>
</evidence>
<dbReference type="InterPro" id="IPR000515">
    <property type="entry name" value="MetI-like"/>
</dbReference>
<evidence type="ECO:0000256" key="3">
    <source>
        <dbReference type="ARBA" id="ARBA00022475"/>
    </source>
</evidence>
<dbReference type="EMBL" id="LVJH01000003">
    <property type="protein sequence ID" value="OAB45339.1"/>
    <property type="molecule type" value="Genomic_DNA"/>
</dbReference>
<feature type="transmembrane region" description="Helical" evidence="7">
    <location>
        <begin position="61"/>
        <end position="82"/>
    </location>
</feature>
<evidence type="ECO:0000256" key="6">
    <source>
        <dbReference type="ARBA" id="ARBA00023136"/>
    </source>
</evidence>
<keyword evidence="6 7" id="KW-0472">Membrane</keyword>
<name>A0A168N388_9BACL</name>
<keyword evidence="2 7" id="KW-0813">Transport</keyword>
<dbReference type="InterPro" id="IPR010065">
    <property type="entry name" value="AA_ABC_transptr_permease_3TM"/>
</dbReference>
<dbReference type="InterPro" id="IPR043429">
    <property type="entry name" value="ArtM/GltK/GlnP/TcyL/YhdX-like"/>
</dbReference>
<dbReference type="GO" id="GO:0043190">
    <property type="term" value="C:ATP-binding cassette (ABC) transporter complex"/>
    <property type="evidence" value="ECO:0007669"/>
    <property type="project" value="InterPro"/>
</dbReference>
<dbReference type="Proteomes" id="UP000076967">
    <property type="component" value="Unassembled WGS sequence"/>
</dbReference>
<dbReference type="GO" id="GO:0022857">
    <property type="term" value="F:transmembrane transporter activity"/>
    <property type="evidence" value="ECO:0007669"/>
    <property type="project" value="InterPro"/>
</dbReference>
<keyword evidence="4 7" id="KW-0812">Transmembrane</keyword>
<dbReference type="AlphaFoldDB" id="A0A168N388"/>
<feature type="transmembrane region" description="Helical" evidence="7">
    <location>
        <begin position="12"/>
        <end position="40"/>
    </location>
</feature>
<proteinExistence type="inferred from homology"/>
<keyword evidence="3" id="KW-1003">Cell membrane</keyword>
<dbReference type="InterPro" id="IPR035906">
    <property type="entry name" value="MetI-like_sf"/>
</dbReference>
<comment type="similarity">
    <text evidence="7">Belongs to the binding-protein-dependent transport system permease family.</text>
</comment>
<evidence type="ECO:0000256" key="1">
    <source>
        <dbReference type="ARBA" id="ARBA00004651"/>
    </source>
</evidence>
<comment type="caution">
    <text evidence="9">The sequence shown here is derived from an EMBL/GenBank/DDBJ whole genome shotgun (WGS) entry which is preliminary data.</text>
</comment>
<dbReference type="PROSITE" id="PS50928">
    <property type="entry name" value="ABC_TM1"/>
    <property type="match status" value="1"/>
</dbReference>
<protein>
    <submittedName>
        <fullName evidence="9">Glutamine ABC transporter permease</fullName>
    </submittedName>
</protein>
<accession>A0A168N388</accession>
<dbReference type="PANTHER" id="PTHR30614:SF41">
    <property type="entry name" value="INNER MEMBRANE AMINO-ACID ABC TRANSPORTER PERMEASE PROTEIN YHDY"/>
    <property type="match status" value="1"/>
</dbReference>
<evidence type="ECO:0000313" key="10">
    <source>
        <dbReference type="Proteomes" id="UP000076967"/>
    </source>
</evidence>
<keyword evidence="10" id="KW-1185">Reference proteome</keyword>
<reference evidence="9 10" key="1">
    <citation type="submission" date="2016-03" db="EMBL/GenBank/DDBJ databases">
        <title>Draft genome sequence of Paenibacillus glacialis DSM 22343.</title>
        <authorList>
            <person name="Shin S.-K."/>
            <person name="Yi H."/>
        </authorList>
    </citation>
    <scope>NUCLEOTIDE SEQUENCE [LARGE SCALE GENOMIC DNA]</scope>
    <source>
        <strain evidence="9 10">DSM 22343</strain>
    </source>
</reference>
<dbReference type="Gene3D" id="1.10.3720.10">
    <property type="entry name" value="MetI-like"/>
    <property type="match status" value="1"/>
</dbReference>
<dbReference type="GO" id="GO:0006865">
    <property type="term" value="P:amino acid transport"/>
    <property type="evidence" value="ECO:0007669"/>
    <property type="project" value="TreeGrafter"/>
</dbReference>
<evidence type="ECO:0000256" key="7">
    <source>
        <dbReference type="RuleBase" id="RU363032"/>
    </source>
</evidence>